<dbReference type="HOGENOM" id="CLU_026704_1_0_11"/>
<dbReference type="NCBIfam" id="TIGR00996">
    <property type="entry name" value="Mtu_fam_mce"/>
    <property type="match status" value="1"/>
</dbReference>
<dbReference type="PANTHER" id="PTHR33371:SF17">
    <property type="entry name" value="MCE-FAMILY PROTEIN MCE1B"/>
    <property type="match status" value="1"/>
</dbReference>
<sequence length="342" mass="36608">MSMGRTATKFAAFGVVMAALTASLFMVFGEYRSGSTSDYSAVFTDASSLESGDSVRVAGVRVGTVDQVTLRADNTVLVSFDAEDDVVLTTGTRAAVRYLNLVGDRYLELLDGPGSTRVLDRGAQIPADRTQPALDLDLLLGGLKPVIRGLDPQDVNALTNALLQIFQGQGDTLQSLLTRTSSFSNALADNNAALEQLVDNLDTVLATLGKEGERFSGALDKFERLTTELANDRDTIGTAIDSLSAGTASIADLLSNARQPLAGTVDELSRLAPLLDKDKDLIDVALQRAPENYRKLARVGSYGSFVNYYLCGITIRVTDLQGRTAVFPWIKQKDGRCAEPDA</sequence>
<dbReference type="OrthoDB" id="338143at2"/>
<accession>G8RV88</accession>
<dbReference type="InterPro" id="IPR052336">
    <property type="entry name" value="MlaD_Phospholipid_Transporter"/>
</dbReference>
<dbReference type="Proteomes" id="UP000005442">
    <property type="component" value="Chromosome"/>
</dbReference>
<dbReference type="PATRIC" id="fig|710685.3.peg.1154"/>
<reference evidence="3 4" key="1">
    <citation type="submission" date="2011-12" db="EMBL/GenBank/DDBJ databases">
        <title>Complete sequence of Mycobacterium rhodesiae NBB3.</title>
        <authorList>
            <consortium name="US DOE Joint Genome Institute"/>
            <person name="Lucas S."/>
            <person name="Han J."/>
            <person name="Lapidus A."/>
            <person name="Cheng J.-F."/>
            <person name="Goodwin L."/>
            <person name="Pitluck S."/>
            <person name="Peters L."/>
            <person name="Mikhailova N."/>
            <person name="Gu W."/>
            <person name="Detter J.C."/>
            <person name="Han C."/>
            <person name="Tapia R."/>
            <person name="Land M."/>
            <person name="Hauser L."/>
            <person name="Kyrpides N."/>
            <person name="Ivanova N."/>
            <person name="Pagani I."/>
            <person name="Mattes T."/>
            <person name="Holmes A."/>
            <person name="Rutledge P."/>
            <person name="Paulsen I."/>
            <person name="Coleman N."/>
            <person name="Woyke T."/>
        </authorList>
    </citation>
    <scope>NUCLEOTIDE SEQUENCE [LARGE SCALE GENOMIC DNA]</scope>
    <source>
        <strain evidence="3 4">NBB3</strain>
    </source>
</reference>
<dbReference type="EMBL" id="CP003169">
    <property type="protein sequence ID" value="AEV71769.1"/>
    <property type="molecule type" value="Genomic_DNA"/>
</dbReference>
<evidence type="ECO:0000313" key="3">
    <source>
        <dbReference type="EMBL" id="AEV71769.1"/>
    </source>
</evidence>
<dbReference type="GO" id="GO:0051701">
    <property type="term" value="P:biological process involved in interaction with host"/>
    <property type="evidence" value="ECO:0007669"/>
    <property type="project" value="TreeGrafter"/>
</dbReference>
<dbReference type="RefSeq" id="WP_014209584.1">
    <property type="nucleotide sequence ID" value="NC_016604.1"/>
</dbReference>
<dbReference type="InterPro" id="IPR003399">
    <property type="entry name" value="Mce/MlaD"/>
</dbReference>
<organism evidence="3 4">
    <name type="scientific">Mycolicibacterium rhodesiae (strain NBB3)</name>
    <name type="common">Mycobacterium rhodesiae</name>
    <dbReference type="NCBI Taxonomy" id="710685"/>
    <lineage>
        <taxon>Bacteria</taxon>
        <taxon>Bacillati</taxon>
        <taxon>Actinomycetota</taxon>
        <taxon>Actinomycetes</taxon>
        <taxon>Mycobacteriales</taxon>
        <taxon>Mycobacteriaceae</taxon>
        <taxon>Mycolicibacterium</taxon>
    </lineage>
</organism>
<dbReference type="Pfam" id="PF11887">
    <property type="entry name" value="Mce4_CUP1"/>
    <property type="match status" value="1"/>
</dbReference>
<feature type="domain" description="Mce/MlaD" evidence="1">
    <location>
        <begin position="37"/>
        <end position="111"/>
    </location>
</feature>
<dbReference type="eggNOG" id="COG1463">
    <property type="taxonomic scope" value="Bacteria"/>
</dbReference>
<dbReference type="STRING" id="710685.MycrhN_1145"/>
<keyword evidence="4" id="KW-1185">Reference proteome</keyword>
<dbReference type="Pfam" id="PF02470">
    <property type="entry name" value="MlaD"/>
    <property type="match status" value="1"/>
</dbReference>
<dbReference type="PANTHER" id="PTHR33371">
    <property type="entry name" value="INTERMEMBRANE PHOSPHOLIPID TRANSPORT SYSTEM BINDING PROTEIN MLAD-RELATED"/>
    <property type="match status" value="1"/>
</dbReference>
<feature type="domain" description="Mammalian cell entry C-terminal" evidence="2">
    <location>
        <begin position="116"/>
        <end position="312"/>
    </location>
</feature>
<dbReference type="InterPro" id="IPR005693">
    <property type="entry name" value="Mce"/>
</dbReference>
<dbReference type="AlphaFoldDB" id="G8RV88"/>
<dbReference type="InterPro" id="IPR024516">
    <property type="entry name" value="Mce_C"/>
</dbReference>
<proteinExistence type="predicted"/>
<evidence type="ECO:0000259" key="1">
    <source>
        <dbReference type="Pfam" id="PF02470"/>
    </source>
</evidence>
<name>G8RV88_MYCRN</name>
<protein>
    <submittedName>
        <fullName evidence="3">Virulence factor Mce family protein</fullName>
    </submittedName>
</protein>
<evidence type="ECO:0000313" key="4">
    <source>
        <dbReference type="Proteomes" id="UP000005442"/>
    </source>
</evidence>
<dbReference type="KEGG" id="mrh:MycrhN_1145"/>
<dbReference type="GO" id="GO:0005576">
    <property type="term" value="C:extracellular region"/>
    <property type="evidence" value="ECO:0007669"/>
    <property type="project" value="TreeGrafter"/>
</dbReference>
<gene>
    <name evidence="3" type="ordered locus">MycrhN_1145</name>
</gene>
<evidence type="ECO:0000259" key="2">
    <source>
        <dbReference type="Pfam" id="PF11887"/>
    </source>
</evidence>